<dbReference type="RefSeq" id="WP_149682239.1">
    <property type="nucleotide sequence ID" value="NZ_FNBI01000003.1"/>
</dbReference>
<feature type="transmembrane region" description="Helical" evidence="1">
    <location>
        <begin position="41"/>
        <end position="62"/>
    </location>
</feature>
<evidence type="ECO:0000313" key="5">
    <source>
        <dbReference type="Proteomes" id="UP000323502"/>
    </source>
</evidence>
<dbReference type="Gene3D" id="3.10.310.50">
    <property type="match status" value="1"/>
</dbReference>
<accession>A0A1G7L0H5</accession>
<evidence type="ECO:0000259" key="2">
    <source>
        <dbReference type="Pfam" id="PF04536"/>
    </source>
</evidence>
<name>A0A1G7L0H5_9SPHN</name>
<dbReference type="Pfam" id="PF04536">
    <property type="entry name" value="TPM_phosphatase"/>
    <property type="match status" value="1"/>
</dbReference>
<evidence type="ECO:0000256" key="1">
    <source>
        <dbReference type="SAM" id="Phobius"/>
    </source>
</evidence>
<sequence length="222" mass="24108">MRLSDTDHARVAGAVARAEANTAGEIVTVLARRSDAYHDAALQWSVLAMLLMLALLASVPGMAEAVHATFEPWDEAPSPRTLMLIALVLATLTFMGARLLLAWRPLRLALTPGRTKTRRVHRQALALFRAGAEKRTKGRTGVLLYVSAEEHRAEIIADAAIHDHVSPECWGEALAPLLAKMRAGRPADGIVAAVERIGAILAERIPSKENDVNELPDRLIEL</sequence>
<dbReference type="OrthoDB" id="5825388at2"/>
<keyword evidence="1" id="KW-0812">Transmembrane</keyword>
<feature type="transmembrane region" description="Helical" evidence="1">
    <location>
        <begin position="82"/>
        <end position="101"/>
    </location>
</feature>
<feature type="domain" description="TPM" evidence="2">
    <location>
        <begin position="123"/>
        <end position="199"/>
    </location>
</feature>
<dbReference type="AlphaFoldDB" id="A0A1G7L0H5"/>
<dbReference type="EMBL" id="FNBI01000003">
    <property type="protein sequence ID" value="SDF42998.1"/>
    <property type="molecule type" value="Genomic_DNA"/>
</dbReference>
<proteinExistence type="predicted"/>
<dbReference type="InterPro" id="IPR007621">
    <property type="entry name" value="TPM_dom"/>
</dbReference>
<dbReference type="EMBL" id="WSUT01000005">
    <property type="protein sequence ID" value="MWC43495.1"/>
    <property type="molecule type" value="Genomic_DNA"/>
</dbReference>
<reference evidence="4 5" key="1">
    <citation type="submission" date="2016-10" db="EMBL/GenBank/DDBJ databases">
        <authorList>
            <person name="Varghese N."/>
            <person name="Submissions S."/>
        </authorList>
    </citation>
    <scope>NUCLEOTIDE SEQUENCE [LARGE SCALE GENOMIC DNA]</scope>
    <source>
        <strain evidence="4 5">S7-754</strain>
    </source>
</reference>
<reference evidence="3 6" key="2">
    <citation type="submission" date="2019-12" db="EMBL/GenBank/DDBJ databases">
        <authorList>
            <person name="Zheng J."/>
        </authorList>
    </citation>
    <scope>NUCLEOTIDE SEQUENCE [LARGE SCALE GENOMIC DNA]</scope>
    <source>
        <strain evidence="3 6">DSM 27347</strain>
    </source>
</reference>
<protein>
    <submittedName>
        <fullName evidence="4">Putative membrane protein</fullName>
    </submittedName>
</protein>
<organism evidence="4 5">
    <name type="scientific">Sphingomonas carotinifaciens</name>
    <dbReference type="NCBI Taxonomy" id="1166323"/>
    <lineage>
        <taxon>Bacteria</taxon>
        <taxon>Pseudomonadati</taxon>
        <taxon>Pseudomonadota</taxon>
        <taxon>Alphaproteobacteria</taxon>
        <taxon>Sphingomonadales</taxon>
        <taxon>Sphingomonadaceae</taxon>
        <taxon>Sphingomonas</taxon>
    </lineage>
</organism>
<keyword evidence="1" id="KW-1133">Transmembrane helix</keyword>
<keyword evidence="1" id="KW-0472">Membrane</keyword>
<evidence type="ECO:0000313" key="3">
    <source>
        <dbReference type="EMBL" id="MWC43495.1"/>
    </source>
</evidence>
<evidence type="ECO:0000313" key="4">
    <source>
        <dbReference type="EMBL" id="SDF42998.1"/>
    </source>
</evidence>
<keyword evidence="5" id="KW-1185">Reference proteome</keyword>
<dbReference type="Proteomes" id="UP000323502">
    <property type="component" value="Unassembled WGS sequence"/>
</dbReference>
<evidence type="ECO:0000313" key="6">
    <source>
        <dbReference type="Proteomes" id="UP000436801"/>
    </source>
</evidence>
<gene>
    <name evidence="3" type="ORF">GQR91_07465</name>
    <name evidence="4" type="ORF">SAMN05216557_103331</name>
</gene>
<dbReference type="Proteomes" id="UP000436801">
    <property type="component" value="Unassembled WGS sequence"/>
</dbReference>